<comment type="catalytic activity">
    <reaction evidence="2">
        <text>DNA(n) + a 2'-deoxyribonucleoside 5'-triphosphate = DNA(n+1) + diphosphate</text>
        <dbReference type="Rhea" id="RHEA:22508"/>
        <dbReference type="Rhea" id="RHEA-COMP:17339"/>
        <dbReference type="Rhea" id="RHEA-COMP:17340"/>
        <dbReference type="ChEBI" id="CHEBI:33019"/>
        <dbReference type="ChEBI" id="CHEBI:61560"/>
        <dbReference type="ChEBI" id="CHEBI:173112"/>
        <dbReference type="EC" id="2.7.7.7"/>
    </reaction>
</comment>
<dbReference type="Gene3D" id="1.10.150.20">
    <property type="entry name" value="5' to 3' exonuclease, C-terminal subdomain"/>
    <property type="match status" value="1"/>
</dbReference>
<keyword evidence="2" id="KW-0808">Transferase</keyword>
<comment type="function">
    <text evidence="2">Poorly processive, error-prone DNA polymerase involved in untargeted mutagenesis. Copies undamaged DNA at stalled replication forks, which arise in vivo from mismatched or misaligned primer ends. These misaligned primers can be extended by PolIV. Exhibits no 3'-5' exonuclease (proofreading) activity. May be involved in translesional synthesis, in conjunction with the beta clamp from PolIII.</text>
</comment>
<evidence type="ECO:0000313" key="5">
    <source>
        <dbReference type="Proteomes" id="UP000261764"/>
    </source>
</evidence>
<keyword evidence="2" id="KW-0515">Mutator protein</keyword>
<evidence type="ECO:0000313" key="4">
    <source>
        <dbReference type="EMBL" id="CDN40631.1"/>
    </source>
</evidence>
<dbReference type="GO" id="GO:0005829">
    <property type="term" value="C:cytosol"/>
    <property type="evidence" value="ECO:0007669"/>
    <property type="project" value="TreeGrafter"/>
</dbReference>
<evidence type="ECO:0000256" key="1">
    <source>
        <dbReference type="ARBA" id="ARBA00010945"/>
    </source>
</evidence>
<dbReference type="PANTHER" id="PTHR11076:SF33">
    <property type="entry name" value="DNA POLYMERASE KAPPA"/>
    <property type="match status" value="1"/>
</dbReference>
<feature type="domain" description="UmuC" evidence="3">
    <location>
        <begin position="7"/>
        <end position="188"/>
    </location>
</feature>
<dbReference type="EC" id="2.7.7.7" evidence="2"/>
<keyword evidence="2" id="KW-0963">Cytoplasm</keyword>
<dbReference type="Pfam" id="PF11799">
    <property type="entry name" value="IMS_C"/>
    <property type="match status" value="1"/>
</dbReference>
<dbReference type="GO" id="GO:0000287">
    <property type="term" value="F:magnesium ion binding"/>
    <property type="evidence" value="ECO:0007669"/>
    <property type="project" value="UniProtKB-UniRule"/>
</dbReference>
<keyword evidence="2" id="KW-0479">Metal-binding</keyword>
<dbReference type="SUPFAM" id="SSF100879">
    <property type="entry name" value="Lesion bypass DNA polymerase (Y-family), little finger domain"/>
    <property type="match status" value="1"/>
</dbReference>
<dbReference type="RefSeq" id="WP_343251256.1">
    <property type="nucleotide sequence ID" value="NZ_HG937516.1"/>
</dbReference>
<keyword evidence="2" id="KW-0548">Nucleotidyltransferase</keyword>
<sequence>MKEQKIIFHLDLDAFFATVEECLNPKLRNVPLIVAGKSRRTVVASANYAARKFKIKAGEPVFLAIKKCPNVNIIYPHFNEYLKYSEMFMDLLIKEFSPIIEIGSIDECYLDVTHIVKKFDNAYFFAKKIQQKVLEKLHLNVSIGISENKFLAKMATDLNKPMGITKMLLKDIPDMLWKLPIYSMHGIGKNSVSYLEGIGIKTIGDLARYDRPEILQNFFKNTYSIIMSHANGQGSNFVNPYMNDPKTIGLSKTLISDCLDFNELQEILTELCIEVFERSTRAKMAFMSISVSLKNNRFIVASKNRKFPNYIQTKGELINKSLILLDQLWTGDPVRLIGVSLGNLKSFKDIKTVLPLFENNIFDKNKNAIKKDEVLYKIASEINYELGKRILNLGSDLKSKE</sequence>
<reference evidence="4 5" key="1">
    <citation type="journal article" date="2015" name="Clin. Infect. Dis.">
        <title>Genomic Investigations unmask Mycoplasma amphoriforme, a new respiratory pathogen.</title>
        <authorList>
            <person name="Gillespie S.H."/>
            <person name="Ling C.L."/>
            <person name="Oravcova K."/>
            <person name="Pinheiro M."/>
            <person name="Wells L."/>
            <person name="Bryant J.M."/>
            <person name="McHugh T.D."/>
            <person name="Bebear C."/>
            <person name="Webster D."/>
            <person name="Harris S.R."/>
            <person name="Seth-Smith H.M."/>
            <person name="Thomson N.R."/>
        </authorList>
    </citation>
    <scope>NUCLEOTIDE SEQUENCE [LARGE SCALE GENOMIC DNA]</scope>
    <source>
        <strain evidence="4 5">A39</strain>
    </source>
</reference>
<dbReference type="Pfam" id="PF00817">
    <property type="entry name" value="IMS"/>
    <property type="match status" value="1"/>
</dbReference>
<name>A0A292II67_9MOLU</name>
<accession>A0A292II67</accession>
<dbReference type="InterPro" id="IPR022880">
    <property type="entry name" value="DNApol_IV"/>
</dbReference>
<keyword evidence="2" id="KW-0238">DNA-binding</keyword>
<dbReference type="EMBL" id="HG937516">
    <property type="protein sequence ID" value="CDN40631.1"/>
    <property type="molecule type" value="Genomic_DNA"/>
</dbReference>
<dbReference type="InterPro" id="IPR050116">
    <property type="entry name" value="DNA_polymerase-Y"/>
</dbReference>
<dbReference type="InterPro" id="IPR043502">
    <property type="entry name" value="DNA/RNA_pol_sf"/>
</dbReference>
<dbReference type="GO" id="GO:0003887">
    <property type="term" value="F:DNA-directed DNA polymerase activity"/>
    <property type="evidence" value="ECO:0007669"/>
    <property type="project" value="UniProtKB-UniRule"/>
</dbReference>
<keyword evidence="2" id="KW-0239">DNA-directed DNA polymerase</keyword>
<dbReference type="GO" id="GO:0042276">
    <property type="term" value="P:error-prone translesion synthesis"/>
    <property type="evidence" value="ECO:0007669"/>
    <property type="project" value="TreeGrafter"/>
</dbReference>
<keyword evidence="2" id="KW-0227">DNA damage</keyword>
<dbReference type="GO" id="GO:0006261">
    <property type="term" value="P:DNA-templated DNA replication"/>
    <property type="evidence" value="ECO:0007669"/>
    <property type="project" value="UniProtKB-UniRule"/>
</dbReference>
<keyword evidence="2" id="KW-0234">DNA repair</keyword>
<feature type="active site" evidence="2">
    <location>
        <position position="107"/>
    </location>
</feature>
<feature type="binding site" evidence="2">
    <location>
        <position position="11"/>
    </location>
    <ligand>
        <name>Mg(2+)</name>
        <dbReference type="ChEBI" id="CHEBI:18420"/>
    </ligand>
</feature>
<dbReference type="SUPFAM" id="SSF56672">
    <property type="entry name" value="DNA/RNA polymerases"/>
    <property type="match status" value="1"/>
</dbReference>
<dbReference type="AlphaFoldDB" id="A0A292II67"/>
<feature type="site" description="Substrate discrimination" evidence="2">
    <location>
        <position position="16"/>
    </location>
</feature>
<dbReference type="InterPro" id="IPR036775">
    <property type="entry name" value="DNA_pol_Y-fam_lit_finger_sf"/>
</dbReference>
<comment type="subunit">
    <text evidence="2">Monomer.</text>
</comment>
<organism evidence="4 5">
    <name type="scientific">Mycoplasma amphoriforme A39</name>
    <dbReference type="NCBI Taxonomy" id="572419"/>
    <lineage>
        <taxon>Bacteria</taxon>
        <taxon>Bacillati</taxon>
        <taxon>Mycoplasmatota</taxon>
        <taxon>Mollicutes</taxon>
        <taxon>Mycoplasmataceae</taxon>
        <taxon>Mycoplasma</taxon>
    </lineage>
</organism>
<dbReference type="InterPro" id="IPR017961">
    <property type="entry name" value="DNA_pol_Y-fam_little_finger"/>
</dbReference>
<dbReference type="GO" id="GO:0006281">
    <property type="term" value="P:DNA repair"/>
    <property type="evidence" value="ECO:0007669"/>
    <property type="project" value="UniProtKB-UniRule"/>
</dbReference>
<keyword evidence="2" id="KW-0235">DNA replication</keyword>
<dbReference type="KEGG" id="mamp:MAMA39_05130"/>
<protein>
    <recommendedName>
        <fullName evidence="2">DNA polymerase IV</fullName>
        <shortName evidence="2">Pol IV</shortName>
        <ecNumber evidence="2">2.7.7.7</ecNumber>
    </recommendedName>
</protein>
<proteinExistence type="inferred from homology"/>
<dbReference type="GO" id="GO:0003684">
    <property type="term" value="F:damaged DNA binding"/>
    <property type="evidence" value="ECO:0007669"/>
    <property type="project" value="InterPro"/>
</dbReference>
<dbReference type="Gene3D" id="3.30.70.270">
    <property type="match status" value="1"/>
</dbReference>
<gene>
    <name evidence="2" type="primary">dinB</name>
    <name evidence="4" type="ORF">MAMA39_05130</name>
</gene>
<dbReference type="HAMAP" id="MF_01113">
    <property type="entry name" value="DNApol_IV"/>
    <property type="match status" value="1"/>
</dbReference>
<evidence type="ECO:0000256" key="2">
    <source>
        <dbReference type="HAMAP-Rule" id="MF_01113"/>
    </source>
</evidence>
<dbReference type="GO" id="GO:0009432">
    <property type="term" value="P:SOS response"/>
    <property type="evidence" value="ECO:0007669"/>
    <property type="project" value="TreeGrafter"/>
</dbReference>
<dbReference type="PANTHER" id="PTHR11076">
    <property type="entry name" value="DNA REPAIR POLYMERASE UMUC / TRANSFERASE FAMILY MEMBER"/>
    <property type="match status" value="1"/>
</dbReference>
<dbReference type="PROSITE" id="PS50173">
    <property type="entry name" value="UMUC"/>
    <property type="match status" value="1"/>
</dbReference>
<comment type="subcellular location">
    <subcellularLocation>
        <location evidence="2">Cytoplasm</location>
    </subcellularLocation>
</comment>
<comment type="cofactor">
    <cofactor evidence="2">
        <name>Mg(2+)</name>
        <dbReference type="ChEBI" id="CHEBI:18420"/>
    </cofactor>
    <text evidence="2">Binds 2 magnesium ions per subunit.</text>
</comment>
<dbReference type="InterPro" id="IPR043128">
    <property type="entry name" value="Rev_trsase/Diguanyl_cyclase"/>
</dbReference>
<dbReference type="Proteomes" id="UP000261764">
    <property type="component" value="Chromosome I"/>
</dbReference>
<dbReference type="CDD" id="cd03586">
    <property type="entry name" value="PolY_Pol_IV_kappa"/>
    <property type="match status" value="1"/>
</dbReference>
<dbReference type="Gene3D" id="3.40.1170.60">
    <property type="match status" value="1"/>
</dbReference>
<evidence type="ECO:0000259" key="3">
    <source>
        <dbReference type="PROSITE" id="PS50173"/>
    </source>
</evidence>
<comment type="similarity">
    <text evidence="1 2">Belongs to the DNA polymerase type-Y family.</text>
</comment>
<keyword evidence="5" id="KW-1185">Reference proteome</keyword>
<keyword evidence="2" id="KW-0460">Magnesium</keyword>
<dbReference type="Gene3D" id="3.30.1490.100">
    <property type="entry name" value="DNA polymerase, Y-family, little finger domain"/>
    <property type="match status" value="1"/>
</dbReference>
<dbReference type="InterPro" id="IPR001126">
    <property type="entry name" value="UmuC"/>
</dbReference>
<feature type="binding site" evidence="2">
    <location>
        <position position="106"/>
    </location>
    <ligand>
        <name>Mg(2+)</name>
        <dbReference type="ChEBI" id="CHEBI:18420"/>
    </ligand>
</feature>